<evidence type="ECO:0000259" key="9">
    <source>
        <dbReference type="PROSITE" id="PS50929"/>
    </source>
</evidence>
<dbReference type="Pfam" id="PF00664">
    <property type="entry name" value="ABC_membrane"/>
    <property type="match status" value="1"/>
</dbReference>
<dbReference type="GO" id="GO:0004252">
    <property type="term" value="F:serine-type endopeptidase activity"/>
    <property type="evidence" value="ECO:0007669"/>
    <property type="project" value="InterPro"/>
</dbReference>
<dbReference type="GO" id="GO:0005524">
    <property type="term" value="F:ATP binding"/>
    <property type="evidence" value="ECO:0007669"/>
    <property type="project" value="InterPro"/>
</dbReference>
<evidence type="ECO:0000313" key="10">
    <source>
        <dbReference type="EMBL" id="KAF9613354.1"/>
    </source>
</evidence>
<evidence type="ECO:0000256" key="3">
    <source>
        <dbReference type="ARBA" id="ARBA00022692"/>
    </source>
</evidence>
<dbReference type="AlphaFoldDB" id="A0A835IAM9"/>
<sequence>MTARLVYGRRYFSGGICSIDTWNKRDASGRLILCFSTIGSLLRSQAALAAFTANVSDLTFVEPMTKQIPDVDIIPHPVVVVQPSKTTIGQSSAPTVAYFSSRGPSSLGPDILNPDISAPRINILAAWPPKTPPTLLPIDRRSVNWNFQSGTSMSCPQVPIFLMHTSVFMSGLAFSIYFSWRLALVALPLMILLIIPGLIYGKYLIYLSKKFYKEYSKANTIVKQALSSIKTVYSFTAERRIVERYSVTLDRNVKAGIKAGGCKRASCWEHWSFICNMGFSCLVWKSFGYV</sequence>
<keyword evidence="3 8" id="KW-0812">Transmembrane</keyword>
<comment type="similarity">
    <text evidence="1">Belongs to the ABC transporter superfamily. ABCB family. Multidrug resistance exporter (TC 3.A.1.201) subfamily.</text>
</comment>
<proteinExistence type="inferred from homology"/>
<keyword evidence="5 8" id="KW-1133">Transmembrane helix</keyword>
<accession>A0A835IAM9</accession>
<evidence type="ECO:0000256" key="2">
    <source>
        <dbReference type="ARBA" id="ARBA00022448"/>
    </source>
</evidence>
<keyword evidence="11" id="KW-1185">Reference proteome</keyword>
<keyword evidence="6 8" id="KW-0472">Membrane</keyword>
<evidence type="ECO:0000256" key="7">
    <source>
        <dbReference type="ARBA" id="ARBA00023180"/>
    </source>
</evidence>
<dbReference type="OrthoDB" id="4803627at2759"/>
<keyword evidence="2" id="KW-0813">Transport</keyword>
<dbReference type="GO" id="GO:0006508">
    <property type="term" value="P:proteolysis"/>
    <property type="evidence" value="ECO:0007669"/>
    <property type="project" value="InterPro"/>
</dbReference>
<dbReference type="Proteomes" id="UP000631114">
    <property type="component" value="Unassembled WGS sequence"/>
</dbReference>
<keyword evidence="4" id="KW-0677">Repeat</keyword>
<evidence type="ECO:0000256" key="4">
    <source>
        <dbReference type="ARBA" id="ARBA00022737"/>
    </source>
</evidence>
<dbReference type="GO" id="GO:0140359">
    <property type="term" value="F:ABC-type transporter activity"/>
    <property type="evidence" value="ECO:0007669"/>
    <property type="project" value="InterPro"/>
</dbReference>
<dbReference type="PROSITE" id="PS50929">
    <property type="entry name" value="ABC_TM1F"/>
    <property type="match status" value="1"/>
</dbReference>
<keyword evidence="7" id="KW-0325">Glycoprotein</keyword>
<gene>
    <name evidence="10" type="ORF">IFM89_007432</name>
</gene>
<dbReference type="InterPro" id="IPR011527">
    <property type="entry name" value="ABC1_TM_dom"/>
</dbReference>
<dbReference type="InterPro" id="IPR036852">
    <property type="entry name" value="Peptidase_S8/S53_dom_sf"/>
</dbReference>
<dbReference type="GO" id="GO:0016020">
    <property type="term" value="C:membrane"/>
    <property type="evidence" value="ECO:0007669"/>
    <property type="project" value="InterPro"/>
</dbReference>
<evidence type="ECO:0000256" key="8">
    <source>
        <dbReference type="SAM" id="Phobius"/>
    </source>
</evidence>
<reference evidence="10 11" key="1">
    <citation type="submission" date="2020-10" db="EMBL/GenBank/DDBJ databases">
        <title>The Coptis chinensis genome and diversification of protoberbering-type alkaloids.</title>
        <authorList>
            <person name="Wang B."/>
            <person name="Shu S."/>
            <person name="Song C."/>
            <person name="Liu Y."/>
        </authorList>
    </citation>
    <scope>NUCLEOTIDE SEQUENCE [LARGE SCALE GENOMIC DNA]</scope>
    <source>
        <strain evidence="10">HL-2020</strain>
        <tissue evidence="10">Leaf</tissue>
    </source>
</reference>
<dbReference type="Gene3D" id="1.20.1560.10">
    <property type="entry name" value="ABC transporter type 1, transmembrane domain"/>
    <property type="match status" value="1"/>
</dbReference>
<feature type="transmembrane region" description="Helical" evidence="8">
    <location>
        <begin position="160"/>
        <end position="180"/>
    </location>
</feature>
<name>A0A835IAM9_9MAGN</name>
<evidence type="ECO:0000313" key="11">
    <source>
        <dbReference type="Proteomes" id="UP000631114"/>
    </source>
</evidence>
<dbReference type="PANTHER" id="PTHR45136:SF2">
    <property type="entry name" value="ABC TRANSPORTER DOMAIN-CONTAINING PROTEIN"/>
    <property type="match status" value="1"/>
</dbReference>
<dbReference type="EMBL" id="JADFTS010000003">
    <property type="protein sequence ID" value="KAF9613354.1"/>
    <property type="molecule type" value="Genomic_DNA"/>
</dbReference>
<evidence type="ECO:0000256" key="6">
    <source>
        <dbReference type="ARBA" id="ARBA00023136"/>
    </source>
</evidence>
<protein>
    <recommendedName>
        <fullName evidence="9">ABC transmembrane type-1 domain-containing protein</fullName>
    </recommendedName>
</protein>
<feature type="domain" description="ABC transmembrane type-1" evidence="9">
    <location>
        <begin position="158"/>
        <end position="260"/>
    </location>
</feature>
<dbReference type="PANTHER" id="PTHR45136">
    <property type="entry name" value="ABC TRANSPORTER DOMAIN-CONTAINING PROTEIN"/>
    <property type="match status" value="1"/>
</dbReference>
<dbReference type="InterPro" id="IPR036640">
    <property type="entry name" value="ABC1_TM_sf"/>
</dbReference>
<dbReference type="SUPFAM" id="SSF90123">
    <property type="entry name" value="ABC transporter transmembrane region"/>
    <property type="match status" value="1"/>
</dbReference>
<dbReference type="SUPFAM" id="SSF52743">
    <property type="entry name" value="Subtilisin-like"/>
    <property type="match status" value="1"/>
</dbReference>
<comment type="caution">
    <text evidence="10">The sequence shown here is derived from an EMBL/GenBank/DDBJ whole genome shotgun (WGS) entry which is preliminary data.</text>
</comment>
<organism evidence="10 11">
    <name type="scientific">Coptis chinensis</name>
    <dbReference type="NCBI Taxonomy" id="261450"/>
    <lineage>
        <taxon>Eukaryota</taxon>
        <taxon>Viridiplantae</taxon>
        <taxon>Streptophyta</taxon>
        <taxon>Embryophyta</taxon>
        <taxon>Tracheophyta</taxon>
        <taxon>Spermatophyta</taxon>
        <taxon>Magnoliopsida</taxon>
        <taxon>Ranunculales</taxon>
        <taxon>Ranunculaceae</taxon>
        <taxon>Coptidoideae</taxon>
        <taxon>Coptis</taxon>
    </lineage>
</organism>
<feature type="transmembrane region" description="Helical" evidence="8">
    <location>
        <begin position="186"/>
        <end position="207"/>
    </location>
</feature>
<evidence type="ECO:0000256" key="5">
    <source>
        <dbReference type="ARBA" id="ARBA00022989"/>
    </source>
</evidence>
<evidence type="ECO:0000256" key="1">
    <source>
        <dbReference type="ARBA" id="ARBA00007577"/>
    </source>
</evidence>